<evidence type="ECO:0000256" key="8">
    <source>
        <dbReference type="ARBA" id="ARBA00023136"/>
    </source>
</evidence>
<evidence type="ECO:0000256" key="9">
    <source>
        <dbReference type="RuleBase" id="RU361157"/>
    </source>
</evidence>
<accession>A0A1N7QH74</accession>
<dbReference type="GO" id="GO:0015920">
    <property type="term" value="P:lipopolysaccharide transport"/>
    <property type="evidence" value="ECO:0007669"/>
    <property type="project" value="TreeGrafter"/>
</dbReference>
<evidence type="ECO:0000256" key="7">
    <source>
        <dbReference type="ARBA" id="ARBA00022989"/>
    </source>
</evidence>
<dbReference type="AlphaFoldDB" id="A0A1N7QH74"/>
<reference evidence="12 13" key="1">
    <citation type="submission" date="2017-01" db="EMBL/GenBank/DDBJ databases">
        <authorList>
            <person name="Mah S.A."/>
            <person name="Swanson W.J."/>
            <person name="Moy G.W."/>
            <person name="Vacquier V.D."/>
        </authorList>
    </citation>
    <scope>NUCLEOTIDE SEQUENCE [LARGE SCALE GENOMIC DNA]</scope>
    <source>
        <strain evidence="12 13">DSM 26375</strain>
    </source>
</reference>
<keyword evidence="6 9" id="KW-0812">Transmembrane</keyword>
<dbReference type="EMBL" id="FTOT01000011">
    <property type="protein sequence ID" value="SIT22139.1"/>
    <property type="molecule type" value="Genomic_DNA"/>
</dbReference>
<evidence type="ECO:0000256" key="4">
    <source>
        <dbReference type="ARBA" id="ARBA00022475"/>
    </source>
</evidence>
<dbReference type="STRING" id="1086013.SAMN05421774_11126"/>
<keyword evidence="3 9" id="KW-0813">Transport</keyword>
<organism evidence="12 13">
    <name type="scientific">Gemmobacter megaterium</name>
    <dbReference type="NCBI Taxonomy" id="1086013"/>
    <lineage>
        <taxon>Bacteria</taxon>
        <taxon>Pseudomonadati</taxon>
        <taxon>Pseudomonadota</taxon>
        <taxon>Alphaproteobacteria</taxon>
        <taxon>Rhodobacterales</taxon>
        <taxon>Paracoccaceae</taxon>
        <taxon>Gemmobacter</taxon>
    </lineage>
</organism>
<feature type="domain" description="ABC transmembrane type-2" evidence="11">
    <location>
        <begin position="47"/>
        <end position="268"/>
    </location>
</feature>
<evidence type="ECO:0000256" key="1">
    <source>
        <dbReference type="ARBA" id="ARBA00004429"/>
    </source>
</evidence>
<dbReference type="InterPro" id="IPR047817">
    <property type="entry name" value="ABC2_TM_bact-type"/>
</dbReference>
<evidence type="ECO:0000313" key="12">
    <source>
        <dbReference type="EMBL" id="SIT22139.1"/>
    </source>
</evidence>
<evidence type="ECO:0000313" key="13">
    <source>
        <dbReference type="Proteomes" id="UP000186141"/>
    </source>
</evidence>
<feature type="transmembrane region" description="Helical" evidence="9">
    <location>
        <begin position="246"/>
        <end position="266"/>
    </location>
</feature>
<dbReference type="GO" id="GO:0043190">
    <property type="term" value="C:ATP-binding cassette (ABC) transporter complex"/>
    <property type="evidence" value="ECO:0007669"/>
    <property type="project" value="InterPro"/>
</dbReference>
<comment type="similarity">
    <text evidence="2 9">Belongs to the ABC-2 integral membrane protein family.</text>
</comment>
<dbReference type="PANTHER" id="PTHR30413">
    <property type="entry name" value="INNER MEMBRANE TRANSPORT PERMEASE"/>
    <property type="match status" value="1"/>
</dbReference>
<comment type="caution">
    <text evidence="9">Lacks conserved residue(s) required for the propagation of feature annotation.</text>
</comment>
<evidence type="ECO:0000259" key="11">
    <source>
        <dbReference type="PROSITE" id="PS51012"/>
    </source>
</evidence>
<evidence type="ECO:0000256" key="6">
    <source>
        <dbReference type="ARBA" id="ARBA00022692"/>
    </source>
</evidence>
<feature type="transmembrane region" description="Helical" evidence="9">
    <location>
        <begin position="191"/>
        <end position="209"/>
    </location>
</feature>
<evidence type="ECO:0000256" key="3">
    <source>
        <dbReference type="ARBA" id="ARBA00022448"/>
    </source>
</evidence>
<dbReference type="PROSITE" id="PS51012">
    <property type="entry name" value="ABC_TM2"/>
    <property type="match status" value="1"/>
</dbReference>
<dbReference type="PANTHER" id="PTHR30413:SF8">
    <property type="entry name" value="TRANSPORT PERMEASE PROTEIN"/>
    <property type="match status" value="1"/>
</dbReference>
<evidence type="ECO:0000256" key="5">
    <source>
        <dbReference type="ARBA" id="ARBA00022519"/>
    </source>
</evidence>
<dbReference type="InterPro" id="IPR000412">
    <property type="entry name" value="ABC_2_transport"/>
</dbReference>
<feature type="transmembrane region" description="Helical" evidence="9">
    <location>
        <begin position="82"/>
        <end position="99"/>
    </location>
</feature>
<keyword evidence="8 9" id="KW-0472">Membrane</keyword>
<evidence type="ECO:0000256" key="2">
    <source>
        <dbReference type="ARBA" id="ARBA00007783"/>
    </source>
</evidence>
<keyword evidence="5" id="KW-0997">Cell inner membrane</keyword>
<dbReference type="Pfam" id="PF01061">
    <property type="entry name" value="ABC2_membrane"/>
    <property type="match status" value="1"/>
</dbReference>
<dbReference type="RefSeq" id="WP_229740550.1">
    <property type="nucleotide sequence ID" value="NZ_BMEH01000011.1"/>
</dbReference>
<dbReference type="PRINTS" id="PR00164">
    <property type="entry name" value="ABC2TRNSPORT"/>
</dbReference>
<sequence>MAARDTTTLPPIPTPPPAQPSRRWRMPRTIVALILREMATTYGRSPGGYLWAVLEPAMALAVLTTAFSLVLKTPSLGNSFPLFYASAYLPFTLFNDISNTMARAIRFSRPLLNYPAVTFIDALIARFVLTTMTHLVVGLLILTAILGLMDTHTLLNVPRILEGVALAAVLGLSVGVLNCYLMTSFPIWESAWSIATRPLFLMSGIFYIYEDLPLLAREILWWNPLMHITGITRTGVYSTYQADYTSVLYVLTISGITLLTGLLLLYRYNRDLMER</sequence>
<name>A0A1N7QH74_9RHOB</name>
<feature type="compositionally biased region" description="Pro residues" evidence="10">
    <location>
        <begin position="10"/>
        <end position="19"/>
    </location>
</feature>
<feature type="transmembrane region" description="Helical" evidence="9">
    <location>
        <begin position="48"/>
        <end position="70"/>
    </location>
</feature>
<protein>
    <recommendedName>
        <fullName evidence="9">Transport permease protein</fullName>
    </recommendedName>
</protein>
<feature type="region of interest" description="Disordered" evidence="10">
    <location>
        <begin position="1"/>
        <end position="22"/>
    </location>
</feature>
<gene>
    <name evidence="12" type="ORF">SAMN05421774_11126</name>
</gene>
<dbReference type="GO" id="GO:0140359">
    <property type="term" value="F:ABC-type transporter activity"/>
    <property type="evidence" value="ECO:0007669"/>
    <property type="project" value="InterPro"/>
</dbReference>
<feature type="transmembrane region" description="Helical" evidence="9">
    <location>
        <begin position="164"/>
        <end position="185"/>
    </location>
</feature>
<keyword evidence="13" id="KW-1185">Reference proteome</keyword>
<evidence type="ECO:0000256" key="10">
    <source>
        <dbReference type="SAM" id="MobiDB-lite"/>
    </source>
</evidence>
<proteinExistence type="inferred from homology"/>
<comment type="subcellular location">
    <subcellularLocation>
        <location evidence="1 9">Cell inner membrane</location>
        <topology evidence="1 9">Multi-pass membrane protein</topology>
    </subcellularLocation>
</comment>
<dbReference type="Proteomes" id="UP000186141">
    <property type="component" value="Unassembled WGS sequence"/>
</dbReference>
<dbReference type="InterPro" id="IPR013525">
    <property type="entry name" value="ABC2_TM"/>
</dbReference>
<keyword evidence="7 9" id="KW-1133">Transmembrane helix</keyword>
<keyword evidence="4 9" id="KW-1003">Cell membrane</keyword>